<name>A0A8F2XW07_9MARC</name>
<dbReference type="EMBL" id="MW429513">
    <property type="protein sequence ID" value="QWW93412.1"/>
    <property type="molecule type" value="Genomic_DNA"/>
</dbReference>
<protein>
    <submittedName>
        <fullName evidence="1">Ycf1</fullName>
    </submittedName>
</protein>
<dbReference type="AlphaFoldDB" id="A0A8F2XW07"/>
<sequence length="480" mass="58461">MISISQAYVLRKIWGMKTNDKSYLKSLLKSWTFHLFIKNNFRIFLREQGLLSYLELSNFKQDNWNGWIEHFDRYNLSPKVWYSIAPKKWRSKVSNHWKKNSALNLNIESEKKSIFFEQTNNNSSLFLPNSLVKGVEKSNKLSKINLLTYNFCNLNKNSIVNNFLRSNGGSRQNNIIMNGIRKYSFIFHKNRVFTDFAIDDKKNLFLDYNLLLWFVPEFIERRNEYKYIEILNLDILKIMKQKNSEIFRDKELFREREINQSIRQWRWKSRNYEKRFGELGNMASLMTFMQNQETRISLSGKMRKDLEFFRLFFRRNNNFNQLAINSEHRLPRLLDDQILIYKLVTTLSSFKQRVKRISNLRNIDEHYFDINTFWKKEREAHLSNSLNLEDILLPKRRRELRILNSLTFQREIGINLTENLLNKIQERKRKIMIDKNKIIKRFIWSGYRFEDLACMNRFWFSTMNGSRFSMLRFRMYPIIY</sequence>
<proteinExistence type="predicted"/>
<keyword evidence="1" id="KW-0150">Chloroplast</keyword>
<gene>
    <name evidence="1" type="primary">ycf1-2</name>
</gene>
<accession>A0A8F2XW07</accession>
<evidence type="ECO:0000313" key="1">
    <source>
        <dbReference type="EMBL" id="QWW93412.1"/>
    </source>
</evidence>
<reference evidence="1" key="1">
    <citation type="journal article" date="2021" name="ACS Synth. Biol.">
        <title>Construction of DNA Tools for Hyperexpression in Marchantia Chloroplasts.</title>
        <authorList>
            <person name="Frangedakis E."/>
            <person name="Guzman-Chavez F."/>
            <person name="Rebmann M."/>
            <person name="Markel K."/>
            <person name="Yu Y."/>
            <person name="Perraki A."/>
            <person name="Tse S.W."/>
            <person name="Liu Y."/>
            <person name="Rever J."/>
            <person name="Sauret-Gueto S."/>
            <person name="Goffinet B."/>
            <person name="Schneider H."/>
            <person name="Haseloff J."/>
        </authorList>
    </citation>
    <scope>NUCLEOTIDE SEQUENCE</scope>
</reference>
<keyword evidence="1" id="KW-0934">Plastid</keyword>
<organism evidence="1">
    <name type="scientific">Notoscyphus lutescens</name>
    <dbReference type="NCBI Taxonomy" id="399523"/>
    <lineage>
        <taxon>Eukaryota</taxon>
        <taxon>Viridiplantae</taxon>
        <taxon>Streptophyta</taxon>
        <taxon>Embryophyta</taxon>
        <taxon>Marchantiophyta</taxon>
        <taxon>Jungermanniopsida</taxon>
        <taxon>Jungermanniidae</taxon>
        <taxon>Jungermanniales</taxon>
        <taxon>Jungermanniineae</taxon>
        <taxon>Notoscyphaceae</taxon>
        <taxon>Notoscyphus</taxon>
    </lineage>
</organism>
<geneLocation type="chloroplast" evidence="1"/>